<evidence type="ECO:0000259" key="1">
    <source>
        <dbReference type="Pfam" id="PF24847"/>
    </source>
</evidence>
<keyword evidence="3" id="KW-1185">Reference proteome</keyword>
<dbReference type="EMBL" id="RDQH01000333">
    <property type="protein sequence ID" value="RXH95180.1"/>
    <property type="molecule type" value="Genomic_DNA"/>
</dbReference>
<accession>A0A498JHZ1</accession>
<organism evidence="2 3">
    <name type="scientific">Malus domestica</name>
    <name type="common">Apple</name>
    <name type="synonym">Pyrus malus</name>
    <dbReference type="NCBI Taxonomy" id="3750"/>
    <lineage>
        <taxon>Eukaryota</taxon>
        <taxon>Viridiplantae</taxon>
        <taxon>Streptophyta</taxon>
        <taxon>Embryophyta</taxon>
        <taxon>Tracheophyta</taxon>
        <taxon>Spermatophyta</taxon>
        <taxon>Magnoliopsida</taxon>
        <taxon>eudicotyledons</taxon>
        <taxon>Gunneridae</taxon>
        <taxon>Pentapetalae</taxon>
        <taxon>rosids</taxon>
        <taxon>fabids</taxon>
        <taxon>Rosales</taxon>
        <taxon>Rosaceae</taxon>
        <taxon>Amygdaloideae</taxon>
        <taxon>Maleae</taxon>
        <taxon>Malus</taxon>
    </lineage>
</organism>
<protein>
    <recommendedName>
        <fullName evidence="1">DUF7722 domain-containing protein</fullName>
    </recommendedName>
</protein>
<evidence type="ECO:0000313" key="2">
    <source>
        <dbReference type="EMBL" id="RXH95180.1"/>
    </source>
</evidence>
<feature type="domain" description="DUF7722" evidence="1">
    <location>
        <begin position="61"/>
        <end position="106"/>
    </location>
</feature>
<sequence length="202" mass="22656">MKGGRKCGDVQLVYMALPPIMYVIIPYDMESSVTSFQVGRRGRAEQKAEKSGVFFKMPLHYPTYSKSDYETMPEGKLDRLLSEYGLPVVGSVEKKRKFAMGAILWPRGDLQTLNKEKRKGRKNGGHELIIFWCGCNYCHLLRYRSARGSCDQLGSCTGTGTGTDIGFGINKRWDNNRPRDSIRSNAAGISAHISHPLNCTVR</sequence>
<dbReference type="AlphaFoldDB" id="A0A498JHZ1"/>
<dbReference type="InterPro" id="IPR056139">
    <property type="entry name" value="DUF7722"/>
</dbReference>
<dbReference type="PANTHER" id="PTHR33513:SF4">
    <property type="entry name" value="GB|AAF04428.1"/>
    <property type="match status" value="1"/>
</dbReference>
<evidence type="ECO:0000313" key="3">
    <source>
        <dbReference type="Proteomes" id="UP000290289"/>
    </source>
</evidence>
<comment type="caution">
    <text evidence="2">The sequence shown here is derived from an EMBL/GenBank/DDBJ whole genome shotgun (WGS) entry which is preliminary data.</text>
</comment>
<reference evidence="2 3" key="1">
    <citation type="submission" date="2018-10" db="EMBL/GenBank/DDBJ databases">
        <title>A high-quality apple genome assembly.</title>
        <authorList>
            <person name="Hu J."/>
        </authorList>
    </citation>
    <scope>NUCLEOTIDE SEQUENCE [LARGE SCALE GENOMIC DNA]</scope>
    <source>
        <strain evidence="3">cv. HFTH1</strain>
        <tissue evidence="2">Young leaf</tissue>
    </source>
</reference>
<name>A0A498JHZ1_MALDO</name>
<proteinExistence type="predicted"/>
<dbReference type="Pfam" id="PF24847">
    <property type="entry name" value="DUF7722"/>
    <property type="match status" value="1"/>
</dbReference>
<gene>
    <name evidence="2" type="ORF">DVH24_024864</name>
</gene>
<dbReference type="PANTHER" id="PTHR33513">
    <property type="entry name" value="OS06G0523300 PROTEIN"/>
    <property type="match status" value="1"/>
</dbReference>
<dbReference type="Proteomes" id="UP000290289">
    <property type="component" value="Chromosome 7"/>
</dbReference>